<protein>
    <submittedName>
        <fullName evidence="2 4">Glucanase B</fullName>
    </submittedName>
</protein>
<evidence type="ECO:0000313" key="2">
    <source>
        <dbReference type="EMBL" id="KAF1814906.1"/>
    </source>
</evidence>
<dbReference type="InterPro" id="IPR037398">
    <property type="entry name" value="Glyco_hydro_64_fam"/>
</dbReference>
<evidence type="ECO:0000313" key="4">
    <source>
        <dbReference type="RefSeq" id="XP_033536537.1"/>
    </source>
</evidence>
<reference evidence="4" key="2">
    <citation type="submission" date="2020-04" db="EMBL/GenBank/DDBJ databases">
        <authorList>
            <consortium name="NCBI Genome Project"/>
        </authorList>
    </citation>
    <scope>NUCLEOTIDE SEQUENCE</scope>
    <source>
        <strain evidence="4">CBS 781.70</strain>
    </source>
</reference>
<reference evidence="4" key="3">
    <citation type="submission" date="2025-04" db="UniProtKB">
        <authorList>
            <consortium name="RefSeq"/>
        </authorList>
    </citation>
    <scope>IDENTIFICATION</scope>
    <source>
        <strain evidence="4">CBS 781.70</strain>
    </source>
</reference>
<dbReference type="PANTHER" id="PTHR38165">
    <property type="match status" value="1"/>
</dbReference>
<dbReference type="Proteomes" id="UP000504638">
    <property type="component" value="Unplaced"/>
</dbReference>
<dbReference type="EMBL" id="ML975152">
    <property type="protein sequence ID" value="KAF1814906.1"/>
    <property type="molecule type" value="Genomic_DNA"/>
</dbReference>
<dbReference type="CDD" id="cd09220">
    <property type="entry name" value="GH64-GluB-like"/>
    <property type="match status" value="1"/>
</dbReference>
<feature type="domain" description="GH64" evidence="1">
    <location>
        <begin position="1"/>
        <end position="371"/>
    </location>
</feature>
<proteinExistence type="predicted"/>
<dbReference type="Gene3D" id="2.60.110.10">
    <property type="entry name" value="Thaumatin"/>
    <property type="match status" value="1"/>
</dbReference>
<name>A0A6G1GAE1_9PEZI</name>
<dbReference type="InterPro" id="IPR037176">
    <property type="entry name" value="Osmotin/thaumatin-like_sf"/>
</dbReference>
<dbReference type="PANTHER" id="PTHR38165:SF1">
    <property type="entry name" value="GLUCANASE B"/>
    <property type="match status" value="1"/>
</dbReference>
<dbReference type="Pfam" id="PF16483">
    <property type="entry name" value="Glyco_hydro_64"/>
    <property type="match status" value="1"/>
</dbReference>
<organism evidence="2">
    <name type="scientific">Eremomyces bilateralis CBS 781.70</name>
    <dbReference type="NCBI Taxonomy" id="1392243"/>
    <lineage>
        <taxon>Eukaryota</taxon>
        <taxon>Fungi</taxon>
        <taxon>Dikarya</taxon>
        <taxon>Ascomycota</taxon>
        <taxon>Pezizomycotina</taxon>
        <taxon>Dothideomycetes</taxon>
        <taxon>Dothideomycetes incertae sedis</taxon>
        <taxon>Eremomycetales</taxon>
        <taxon>Eremomycetaceae</taxon>
        <taxon>Eremomyces</taxon>
    </lineage>
</organism>
<dbReference type="AlphaFoldDB" id="A0A6G1GAE1"/>
<dbReference type="RefSeq" id="XP_033536537.1">
    <property type="nucleotide sequence ID" value="XM_033678896.1"/>
</dbReference>
<reference evidence="2 4" key="1">
    <citation type="submission" date="2020-01" db="EMBL/GenBank/DDBJ databases">
        <authorList>
            <consortium name="DOE Joint Genome Institute"/>
            <person name="Haridas S."/>
            <person name="Albert R."/>
            <person name="Binder M."/>
            <person name="Bloem J."/>
            <person name="Labutti K."/>
            <person name="Salamov A."/>
            <person name="Andreopoulos B."/>
            <person name="Baker S.E."/>
            <person name="Barry K."/>
            <person name="Bills G."/>
            <person name="Bluhm B.H."/>
            <person name="Cannon C."/>
            <person name="Castanera R."/>
            <person name="Culley D.E."/>
            <person name="Daum C."/>
            <person name="Ezra D."/>
            <person name="Gonzalez J.B."/>
            <person name="Henrissat B."/>
            <person name="Kuo A."/>
            <person name="Liang C."/>
            <person name="Lipzen A."/>
            <person name="Lutzoni F."/>
            <person name="Magnuson J."/>
            <person name="Mondo S."/>
            <person name="Nolan M."/>
            <person name="Ohm R."/>
            <person name="Pangilinan J."/>
            <person name="Park H.-J."/>
            <person name="Ramirez L."/>
            <person name="Alfaro M."/>
            <person name="Sun H."/>
            <person name="Tritt A."/>
            <person name="Yoshinaga Y."/>
            <person name="Zwiers L.-H."/>
            <person name="Turgeon B.G."/>
            <person name="Goodwin S.B."/>
            <person name="Spatafora J.W."/>
            <person name="Crous P.W."/>
            <person name="Grigoriev I.V."/>
        </authorList>
    </citation>
    <scope>NUCLEOTIDE SEQUENCE</scope>
    <source>
        <strain evidence="2 4">CBS 781.70</strain>
    </source>
</reference>
<evidence type="ECO:0000259" key="1">
    <source>
        <dbReference type="PROSITE" id="PS52006"/>
    </source>
</evidence>
<dbReference type="OrthoDB" id="10058186at2759"/>
<keyword evidence="3" id="KW-1185">Reference proteome</keyword>
<dbReference type="InterPro" id="IPR032477">
    <property type="entry name" value="Glyco_hydro_64"/>
</dbReference>
<dbReference type="GeneID" id="54419466"/>
<dbReference type="PROSITE" id="PS52006">
    <property type="entry name" value="GH64"/>
    <property type="match status" value="1"/>
</dbReference>
<dbReference type="Gene3D" id="3.30.920.50">
    <property type="entry name" value="Beta-1,3-glucanase, C-terminal domain"/>
    <property type="match status" value="1"/>
</dbReference>
<dbReference type="InterPro" id="IPR042517">
    <property type="entry name" value="Glyco_hydro_64_N_2"/>
</dbReference>
<sequence>MASLNIALCNNSSSPIVFAYITGRAIDRDNAVFLLQSDGKTAYYPKSPSSNGSKLAADCAIRLGGPGASRTVTIPHLAGARIWFSLDQPLTFLLNPGPGLVEPSATNPSDPNIHLAWGFCEFTWNDAQMFANISSVDFVSLPIALELESTAGTVQRIGGLYPNALARVCEALREQSRREGNPRWSSLIFRANGRDVRALSPNNGHVMNPKLFAGFYDPYVSRVWEHYRNKDLAVDTQAVWGIVSGRVVNDQLRIAGQSFDRPSTKDIFSCSDGPFGGPLHGVRAALVPRIAAAFNRSTLMNNDGLEPSRKGTRSYYSGGITNHYARIVHENETDGRGYAFPYDDVNPTGGVDRSGSVSDGSPRLLTVTVRGSGSGKLAAIPGKL</sequence>
<gene>
    <name evidence="2 4" type="ORF">P152DRAFT_455949</name>
</gene>
<evidence type="ECO:0000313" key="3">
    <source>
        <dbReference type="Proteomes" id="UP000504638"/>
    </source>
</evidence>
<accession>A0A6G1GAE1</accession>